<protein>
    <submittedName>
        <fullName evidence="1">Uncharacterized protein</fullName>
    </submittedName>
</protein>
<sequence>MLYKRGNRQPSQQRRLHQRSQAEMNCFRRAMGWRRFDLMRIFPRVLDLPGPRHISKKSVEIADRRLDCLPMELIDMVRSYCPDASFWNMVQLLYLQGFVSPARPVIEKNLSCIARWKRGGALPVEGQRLRFPECLLISLDSDGICEIQRLPKHPRPNHDPVVKLRKYVLANDQDVESVKAYF</sequence>
<dbReference type="AlphaFoldDB" id="A0A8H5N3W0"/>
<accession>A0A8H5N3W0</accession>
<dbReference type="EMBL" id="JAAOAO010000281">
    <property type="protein sequence ID" value="KAF5550660.1"/>
    <property type="molecule type" value="Genomic_DNA"/>
</dbReference>
<organism evidence="1 2">
    <name type="scientific">Fusarium napiforme</name>
    <dbReference type="NCBI Taxonomy" id="42672"/>
    <lineage>
        <taxon>Eukaryota</taxon>
        <taxon>Fungi</taxon>
        <taxon>Dikarya</taxon>
        <taxon>Ascomycota</taxon>
        <taxon>Pezizomycotina</taxon>
        <taxon>Sordariomycetes</taxon>
        <taxon>Hypocreomycetidae</taxon>
        <taxon>Hypocreales</taxon>
        <taxon>Nectriaceae</taxon>
        <taxon>Fusarium</taxon>
        <taxon>Fusarium fujikuroi species complex</taxon>
    </lineage>
</organism>
<evidence type="ECO:0000313" key="1">
    <source>
        <dbReference type="EMBL" id="KAF5550660.1"/>
    </source>
</evidence>
<dbReference type="Proteomes" id="UP000574317">
    <property type="component" value="Unassembled WGS sequence"/>
</dbReference>
<keyword evidence="2" id="KW-1185">Reference proteome</keyword>
<gene>
    <name evidence="1" type="ORF">FNAPI_7645</name>
</gene>
<evidence type="ECO:0000313" key="2">
    <source>
        <dbReference type="Proteomes" id="UP000574317"/>
    </source>
</evidence>
<reference evidence="1 2" key="1">
    <citation type="submission" date="2020-05" db="EMBL/GenBank/DDBJ databases">
        <title>Identification and distribution of gene clusters putatively required for synthesis of sphingolipid metabolism inhibitors in phylogenetically diverse species of the filamentous fungus Fusarium.</title>
        <authorList>
            <person name="Kim H.-S."/>
            <person name="Busman M."/>
            <person name="Brown D.W."/>
            <person name="Divon H."/>
            <person name="Uhlig S."/>
            <person name="Proctor R.H."/>
        </authorList>
    </citation>
    <scope>NUCLEOTIDE SEQUENCE [LARGE SCALE GENOMIC DNA]</scope>
    <source>
        <strain evidence="1 2">NRRL 25196</strain>
    </source>
</reference>
<comment type="caution">
    <text evidence="1">The sequence shown here is derived from an EMBL/GenBank/DDBJ whole genome shotgun (WGS) entry which is preliminary data.</text>
</comment>
<proteinExistence type="predicted"/>
<name>A0A8H5N3W0_9HYPO</name>